<evidence type="ECO:0000259" key="7">
    <source>
        <dbReference type="PROSITE" id="PS50109"/>
    </source>
</evidence>
<dbReference type="GO" id="GO:0005886">
    <property type="term" value="C:plasma membrane"/>
    <property type="evidence" value="ECO:0007669"/>
    <property type="project" value="TreeGrafter"/>
</dbReference>
<keyword evidence="6" id="KW-0812">Transmembrane</keyword>
<organism evidence="8 9">
    <name type="scientific">Rhodanobacter denitrificans</name>
    <dbReference type="NCBI Taxonomy" id="666685"/>
    <lineage>
        <taxon>Bacteria</taxon>
        <taxon>Pseudomonadati</taxon>
        <taxon>Pseudomonadota</taxon>
        <taxon>Gammaproteobacteria</taxon>
        <taxon>Lysobacterales</taxon>
        <taxon>Rhodanobacteraceae</taxon>
        <taxon>Rhodanobacter</taxon>
    </lineage>
</organism>
<protein>
    <recommendedName>
        <fullName evidence="2">histidine kinase</fullName>
        <ecNumber evidence="2">2.7.13.3</ecNumber>
    </recommendedName>
</protein>
<keyword evidence="4" id="KW-0808">Transferase</keyword>
<evidence type="ECO:0000256" key="4">
    <source>
        <dbReference type="ARBA" id="ARBA00022679"/>
    </source>
</evidence>
<dbReference type="CDD" id="cd00082">
    <property type="entry name" value="HisKA"/>
    <property type="match status" value="1"/>
</dbReference>
<keyword evidence="6" id="KW-0472">Membrane</keyword>
<dbReference type="GO" id="GO:0000155">
    <property type="term" value="F:phosphorelay sensor kinase activity"/>
    <property type="evidence" value="ECO:0007669"/>
    <property type="project" value="InterPro"/>
</dbReference>
<name>A0A368KAT7_9GAMM</name>
<dbReference type="InterPro" id="IPR036890">
    <property type="entry name" value="HATPase_C_sf"/>
</dbReference>
<evidence type="ECO:0000313" key="9">
    <source>
        <dbReference type="Proteomes" id="UP000252387"/>
    </source>
</evidence>
<reference evidence="8 9" key="1">
    <citation type="submission" date="2018-05" db="EMBL/GenBank/DDBJ databases">
        <title>Draft genome sequence of Rhodanobacter denitrificans Yn1 isolated from gold copper mine.</title>
        <authorList>
            <person name="Yang N."/>
            <person name="Mazhar H.S."/>
            <person name="Rensing C."/>
        </authorList>
    </citation>
    <scope>NUCLEOTIDE SEQUENCE [LARGE SCALE GENOMIC DNA]</scope>
    <source>
        <strain evidence="8 9">Yn1</strain>
    </source>
</reference>
<keyword evidence="3" id="KW-0597">Phosphoprotein</keyword>
<dbReference type="InterPro" id="IPR050428">
    <property type="entry name" value="TCS_sensor_his_kinase"/>
</dbReference>
<dbReference type="SUPFAM" id="SSF55874">
    <property type="entry name" value="ATPase domain of HSP90 chaperone/DNA topoisomerase II/histidine kinase"/>
    <property type="match status" value="1"/>
</dbReference>
<comment type="catalytic activity">
    <reaction evidence="1">
        <text>ATP + protein L-histidine = ADP + protein N-phospho-L-histidine.</text>
        <dbReference type="EC" id="2.7.13.3"/>
    </reaction>
</comment>
<dbReference type="Gene3D" id="1.10.287.130">
    <property type="match status" value="1"/>
</dbReference>
<dbReference type="PANTHER" id="PTHR45436">
    <property type="entry name" value="SENSOR HISTIDINE KINASE YKOH"/>
    <property type="match status" value="1"/>
</dbReference>
<evidence type="ECO:0000256" key="3">
    <source>
        <dbReference type="ARBA" id="ARBA00022553"/>
    </source>
</evidence>
<gene>
    <name evidence="8" type="ORF">DEO45_13425</name>
</gene>
<dbReference type="PROSITE" id="PS50109">
    <property type="entry name" value="HIS_KIN"/>
    <property type="match status" value="1"/>
</dbReference>
<sequence length="341" mass="38047">MDSRANAVRCRVGAFRRRIGWVFGLQSLTVVGVSVLGLYDVAPTAVVIAVIVLATAFAWLATRREWRPVRALARLVSRWEGQPFDPAALHLDQLSAGTDADVASLARGLHGFATRLAGYNQRERNFTRDASHELRSPLTVIKMSIDMLAEEEGLTDFGMRSVRRIKRATREMEVLVEALLILARETDSAIDDEYFVVNDVLHREVESARELIAGRPIELLLDEPARFALRGSPQAFSVLCWQLIRNACEQTEQGSVVICVLPGAVSVRNRIPPQMAGDHPRPLRARGADRHGFELAIAQRISERFDWPLELQTLPGRENISRIRFPRPLSIGEMSGSGQQL</sequence>
<dbReference type="EMBL" id="QFWQ01000008">
    <property type="protein sequence ID" value="RCS29061.1"/>
    <property type="molecule type" value="Genomic_DNA"/>
</dbReference>
<evidence type="ECO:0000256" key="2">
    <source>
        <dbReference type="ARBA" id="ARBA00012438"/>
    </source>
</evidence>
<dbReference type="InterPro" id="IPR003661">
    <property type="entry name" value="HisK_dim/P_dom"/>
</dbReference>
<dbReference type="InterPro" id="IPR005467">
    <property type="entry name" value="His_kinase_dom"/>
</dbReference>
<dbReference type="EC" id="2.7.13.3" evidence="2"/>
<evidence type="ECO:0000256" key="1">
    <source>
        <dbReference type="ARBA" id="ARBA00000085"/>
    </source>
</evidence>
<keyword evidence="9" id="KW-1185">Reference proteome</keyword>
<evidence type="ECO:0000256" key="6">
    <source>
        <dbReference type="SAM" id="Phobius"/>
    </source>
</evidence>
<keyword evidence="6" id="KW-1133">Transmembrane helix</keyword>
<dbReference type="Pfam" id="PF00512">
    <property type="entry name" value="HisKA"/>
    <property type="match status" value="1"/>
</dbReference>
<dbReference type="SUPFAM" id="SSF47384">
    <property type="entry name" value="Homodimeric domain of signal transducing histidine kinase"/>
    <property type="match status" value="1"/>
</dbReference>
<dbReference type="PANTHER" id="PTHR45436:SF16">
    <property type="entry name" value="HISTIDINE KINASE"/>
    <property type="match status" value="1"/>
</dbReference>
<dbReference type="Proteomes" id="UP000252387">
    <property type="component" value="Unassembled WGS sequence"/>
</dbReference>
<proteinExistence type="predicted"/>
<feature type="transmembrane region" description="Helical" evidence="6">
    <location>
        <begin position="21"/>
        <end position="39"/>
    </location>
</feature>
<dbReference type="SMART" id="SM00388">
    <property type="entry name" value="HisKA"/>
    <property type="match status" value="1"/>
</dbReference>
<feature type="domain" description="Histidine kinase" evidence="7">
    <location>
        <begin position="129"/>
        <end position="329"/>
    </location>
</feature>
<dbReference type="InterPro" id="IPR036097">
    <property type="entry name" value="HisK_dim/P_sf"/>
</dbReference>
<evidence type="ECO:0000313" key="8">
    <source>
        <dbReference type="EMBL" id="RCS29061.1"/>
    </source>
</evidence>
<dbReference type="AlphaFoldDB" id="A0A368KAT7"/>
<dbReference type="OrthoDB" id="9121563at2"/>
<evidence type="ECO:0000256" key="5">
    <source>
        <dbReference type="ARBA" id="ARBA00022777"/>
    </source>
</evidence>
<keyword evidence="5 8" id="KW-0418">Kinase</keyword>
<feature type="transmembrane region" description="Helical" evidence="6">
    <location>
        <begin position="45"/>
        <end position="62"/>
    </location>
</feature>
<accession>A0A368KAT7</accession>
<comment type="caution">
    <text evidence="8">The sequence shown here is derived from an EMBL/GenBank/DDBJ whole genome shotgun (WGS) entry which is preliminary data.</text>
</comment>